<proteinExistence type="predicted"/>
<dbReference type="SMART" id="SM00343">
    <property type="entry name" value="ZnF_C2HC"/>
    <property type="match status" value="2"/>
</dbReference>
<reference evidence="2" key="1">
    <citation type="journal article" date="2022" name="bioRxiv">
        <title>Sequencing and chromosome-scale assembly of the giantPleurodeles waltlgenome.</title>
        <authorList>
            <person name="Brown T."/>
            <person name="Elewa A."/>
            <person name="Iarovenko S."/>
            <person name="Subramanian E."/>
            <person name="Araus A.J."/>
            <person name="Petzold A."/>
            <person name="Susuki M."/>
            <person name="Suzuki K.-i.T."/>
            <person name="Hayashi T."/>
            <person name="Toyoda A."/>
            <person name="Oliveira C."/>
            <person name="Osipova E."/>
            <person name="Leigh N.D."/>
            <person name="Simon A."/>
            <person name="Yun M.H."/>
        </authorList>
    </citation>
    <scope>NUCLEOTIDE SEQUENCE</scope>
    <source>
        <strain evidence="2">20211129_DDA</strain>
        <tissue evidence="2">Liver</tissue>
    </source>
</reference>
<accession>A0AAV7USC5</accession>
<dbReference type="GO" id="GO:0003676">
    <property type="term" value="F:nucleic acid binding"/>
    <property type="evidence" value="ECO:0007669"/>
    <property type="project" value="InterPro"/>
</dbReference>
<feature type="domain" description="CCHC-type" evidence="1">
    <location>
        <begin position="184"/>
        <end position="200"/>
    </location>
</feature>
<dbReference type="GO" id="GO:0008270">
    <property type="term" value="F:zinc ion binding"/>
    <property type="evidence" value="ECO:0007669"/>
    <property type="project" value="InterPro"/>
</dbReference>
<keyword evidence="3" id="KW-1185">Reference proteome</keyword>
<evidence type="ECO:0000259" key="1">
    <source>
        <dbReference type="SMART" id="SM00343"/>
    </source>
</evidence>
<sequence>MQKNLPMGAGKIFDAALMDLDMYFAPKVCIGITRFKFFLRKQHKEEEVDDYVAELKKLAIDCKFGILHDDLIRDQLDMHARNQSIQERLWINGDAPLEDVLAIIRKAEISGRCATELKSSDKEDCSVFKINNRKSTSNYKERESEKTPTFNYKEKVEHRDKRCYRCGSKEHLAFSKSCPAAKQRCNNCGVIGHFGKVCQKKRNSVKCVYENNVNSDTEDECGSINMIKNVQNKFVLNINGSYLSKKPMCEMKIGGIDINIHADSGSPFTIINENMWENKFLPKVGKHLFPPDIEPESYTGEKINVLEYRWTGAVAPRVPGFVGNAEGEVRMVEREQPTQPAGFRAAPRTTQPRLQTLPQALSPRYLRRPHQATTLDSCIGC</sequence>
<dbReference type="Proteomes" id="UP001066276">
    <property type="component" value="Chromosome 2_2"/>
</dbReference>
<comment type="caution">
    <text evidence="2">The sequence shown here is derived from an EMBL/GenBank/DDBJ whole genome shotgun (WGS) entry which is preliminary data.</text>
</comment>
<dbReference type="InterPro" id="IPR001878">
    <property type="entry name" value="Znf_CCHC"/>
</dbReference>
<dbReference type="EMBL" id="JANPWB010000004">
    <property type="protein sequence ID" value="KAJ1190854.1"/>
    <property type="molecule type" value="Genomic_DNA"/>
</dbReference>
<feature type="domain" description="CCHC-type" evidence="1">
    <location>
        <begin position="162"/>
        <end position="180"/>
    </location>
</feature>
<dbReference type="PANTHER" id="PTHR37984:SF9">
    <property type="entry name" value="INTEGRASE CATALYTIC DOMAIN-CONTAINING PROTEIN"/>
    <property type="match status" value="1"/>
</dbReference>
<protein>
    <recommendedName>
        <fullName evidence="1">CCHC-type domain-containing protein</fullName>
    </recommendedName>
</protein>
<evidence type="ECO:0000313" key="3">
    <source>
        <dbReference type="Proteomes" id="UP001066276"/>
    </source>
</evidence>
<gene>
    <name evidence="2" type="ORF">NDU88_000173</name>
</gene>
<dbReference type="PANTHER" id="PTHR37984">
    <property type="entry name" value="PROTEIN CBG26694"/>
    <property type="match status" value="1"/>
</dbReference>
<dbReference type="InterPro" id="IPR050951">
    <property type="entry name" value="Retrovirus_Pol_polyprotein"/>
</dbReference>
<dbReference type="Gene3D" id="4.10.60.10">
    <property type="entry name" value="Zinc finger, CCHC-type"/>
    <property type="match status" value="1"/>
</dbReference>
<organism evidence="2 3">
    <name type="scientific">Pleurodeles waltl</name>
    <name type="common">Iberian ribbed newt</name>
    <dbReference type="NCBI Taxonomy" id="8319"/>
    <lineage>
        <taxon>Eukaryota</taxon>
        <taxon>Metazoa</taxon>
        <taxon>Chordata</taxon>
        <taxon>Craniata</taxon>
        <taxon>Vertebrata</taxon>
        <taxon>Euteleostomi</taxon>
        <taxon>Amphibia</taxon>
        <taxon>Batrachia</taxon>
        <taxon>Caudata</taxon>
        <taxon>Salamandroidea</taxon>
        <taxon>Salamandridae</taxon>
        <taxon>Pleurodelinae</taxon>
        <taxon>Pleurodeles</taxon>
    </lineage>
</organism>
<dbReference type="AlphaFoldDB" id="A0AAV7USC5"/>
<evidence type="ECO:0000313" key="2">
    <source>
        <dbReference type="EMBL" id="KAJ1190854.1"/>
    </source>
</evidence>
<name>A0AAV7USC5_PLEWA</name>